<gene>
    <name evidence="1" type="ORF">NPIL_272031</name>
</gene>
<organism evidence="1 2">
    <name type="scientific">Nephila pilipes</name>
    <name type="common">Giant wood spider</name>
    <name type="synonym">Nephila maculata</name>
    <dbReference type="NCBI Taxonomy" id="299642"/>
    <lineage>
        <taxon>Eukaryota</taxon>
        <taxon>Metazoa</taxon>
        <taxon>Ecdysozoa</taxon>
        <taxon>Arthropoda</taxon>
        <taxon>Chelicerata</taxon>
        <taxon>Arachnida</taxon>
        <taxon>Araneae</taxon>
        <taxon>Araneomorphae</taxon>
        <taxon>Entelegynae</taxon>
        <taxon>Araneoidea</taxon>
        <taxon>Nephilidae</taxon>
        <taxon>Nephila</taxon>
    </lineage>
</organism>
<dbReference type="AlphaFoldDB" id="A0A8X6P3Q3"/>
<dbReference type="EMBL" id="BMAW01111795">
    <property type="protein sequence ID" value="GFT49731.1"/>
    <property type="molecule type" value="Genomic_DNA"/>
</dbReference>
<dbReference type="PANTHER" id="PTHR33936">
    <property type="entry name" value="PROTEIN CBG17840"/>
    <property type="match status" value="1"/>
</dbReference>
<proteinExistence type="predicted"/>
<comment type="caution">
    <text evidence="1">The sequence shown here is derived from an EMBL/GenBank/DDBJ whole genome shotgun (WGS) entry which is preliminary data.</text>
</comment>
<dbReference type="Proteomes" id="UP000887013">
    <property type="component" value="Unassembled WGS sequence"/>
</dbReference>
<dbReference type="InterPro" id="IPR052797">
    <property type="entry name" value="RegFact_GeneExpr_CellDeath"/>
</dbReference>
<dbReference type="OrthoDB" id="6509935at2759"/>
<evidence type="ECO:0000313" key="1">
    <source>
        <dbReference type="EMBL" id="GFT49731.1"/>
    </source>
</evidence>
<evidence type="ECO:0000313" key="2">
    <source>
        <dbReference type="Proteomes" id="UP000887013"/>
    </source>
</evidence>
<reference evidence="1" key="1">
    <citation type="submission" date="2020-08" db="EMBL/GenBank/DDBJ databases">
        <title>Multicomponent nature underlies the extraordinary mechanical properties of spider dragline silk.</title>
        <authorList>
            <person name="Kono N."/>
            <person name="Nakamura H."/>
            <person name="Mori M."/>
            <person name="Yoshida Y."/>
            <person name="Ohtoshi R."/>
            <person name="Malay A.D."/>
            <person name="Moran D.A.P."/>
            <person name="Tomita M."/>
            <person name="Numata K."/>
            <person name="Arakawa K."/>
        </authorList>
    </citation>
    <scope>NUCLEOTIDE SEQUENCE</scope>
</reference>
<keyword evidence="2" id="KW-1185">Reference proteome</keyword>
<dbReference type="PANTHER" id="PTHR33936:SF24">
    <property type="entry name" value="C2H2-TYPE DOMAIN-CONTAINING PROTEIN"/>
    <property type="match status" value="1"/>
</dbReference>
<accession>A0A8X6P3Q3</accession>
<evidence type="ECO:0008006" key="3">
    <source>
        <dbReference type="Google" id="ProtNLM"/>
    </source>
</evidence>
<sequence length="506" mass="59495">MKALLDHVESAHNIAIEKETKKFDTYEAFKIWKEDVEKQTTALYVKNTGSKFNNMKKTTYFYCHRNGFYNARGNKKRTIKMAGSNKINGNCPSKMKVCEDNENQVYVEFTKTHLGHGKNLERMQITREEKDEFARKLEKKILIDTILDEIRDSFIDKLERIHLVTRKDLLNLKAEYSISSEGIMDTNDVDQNIYDEDLYPGLKAENFLLVIMNNCQREMLNFYGNDTICLDFTHGMNAYGFDFATILVLDDKREGFPAAFILSNRQDSKALPLAFVAIKEHVSISPKRTQMTDDTKSFSNAWRTVFGVPEKRLLCTWYGDRSWRRNISKLIKKPENQVEAYKVVRCLLIETDDEAFSIMLKEALKIFSANDELREFGNYFEHVYCKRTEAWAYCYRKWFGINTNMHIESMHRTIKYVYLQGKKVKRLDRALFYLMKFVRDRVFDRLICLEKGKISSKIAQLRKRHKVGQELTSLCIRKNEEEWSVATTKSNEIYIVKKNPEMVHSV</sequence>
<name>A0A8X6P3Q3_NEPPI</name>
<protein>
    <recommendedName>
        <fullName evidence="3">MULE transposase domain-containing protein</fullName>
    </recommendedName>
</protein>